<protein>
    <submittedName>
        <fullName evidence="7">Rieske (2Fe-2S) domain-containing protein</fullName>
    </submittedName>
</protein>
<evidence type="ECO:0000313" key="7">
    <source>
        <dbReference type="EMBL" id="VEG56905.1"/>
    </source>
</evidence>
<gene>
    <name evidence="7" type="primary">bphA3</name>
    <name evidence="7" type="ORF">NCTC10437_03907</name>
</gene>
<keyword evidence="1" id="KW-0001">2Fe-2S</keyword>
<dbReference type="PANTHER" id="PTHR21496:SF23">
    <property type="entry name" value="3-PHENYLPROPIONATE_CINNAMIC ACID DIOXYGENASE FERREDOXIN SUBUNIT"/>
    <property type="match status" value="1"/>
</dbReference>
<dbReference type="AlphaFoldDB" id="A0A448IWX8"/>
<organism evidence="7 8">
    <name type="scientific">Mycolicibacterium aurum</name>
    <name type="common">Mycobacterium aurum</name>
    <dbReference type="NCBI Taxonomy" id="1791"/>
    <lineage>
        <taxon>Bacteria</taxon>
        <taxon>Bacillati</taxon>
        <taxon>Actinomycetota</taxon>
        <taxon>Actinomycetes</taxon>
        <taxon>Mycobacteriales</taxon>
        <taxon>Mycobacteriaceae</taxon>
        <taxon>Mycolicibacterium</taxon>
    </lineage>
</organism>
<evidence type="ECO:0000256" key="5">
    <source>
        <dbReference type="SAM" id="MobiDB-lite"/>
    </source>
</evidence>
<evidence type="ECO:0000256" key="3">
    <source>
        <dbReference type="ARBA" id="ARBA00023004"/>
    </source>
</evidence>
<dbReference type="PANTHER" id="PTHR21496">
    <property type="entry name" value="FERREDOXIN-RELATED"/>
    <property type="match status" value="1"/>
</dbReference>
<keyword evidence="2" id="KW-0479">Metal-binding</keyword>
<evidence type="ECO:0000256" key="2">
    <source>
        <dbReference type="ARBA" id="ARBA00022723"/>
    </source>
</evidence>
<feature type="region of interest" description="Disordered" evidence="5">
    <location>
        <begin position="1"/>
        <end position="62"/>
    </location>
</feature>
<dbReference type="KEGG" id="mauu:NCTC10437_03907"/>
<keyword evidence="8" id="KW-1185">Reference proteome</keyword>
<dbReference type="Pfam" id="PF00355">
    <property type="entry name" value="Rieske"/>
    <property type="match status" value="1"/>
</dbReference>
<dbReference type="GO" id="GO:0016705">
    <property type="term" value="F:oxidoreductase activity, acting on paired donors, with incorporation or reduction of molecular oxygen"/>
    <property type="evidence" value="ECO:0007669"/>
    <property type="project" value="UniProtKB-ARBA"/>
</dbReference>
<evidence type="ECO:0000256" key="1">
    <source>
        <dbReference type="ARBA" id="ARBA00022714"/>
    </source>
</evidence>
<proteinExistence type="predicted"/>
<feature type="domain" description="Rieske" evidence="6">
    <location>
        <begin position="62"/>
        <end position="175"/>
    </location>
</feature>
<dbReference type="Gene3D" id="2.102.10.10">
    <property type="entry name" value="Rieske [2Fe-2S] iron-sulphur domain"/>
    <property type="match status" value="1"/>
</dbReference>
<evidence type="ECO:0000256" key="4">
    <source>
        <dbReference type="ARBA" id="ARBA00023014"/>
    </source>
</evidence>
<dbReference type="Proteomes" id="UP000279306">
    <property type="component" value="Chromosome"/>
</dbReference>
<dbReference type="PROSITE" id="PS51296">
    <property type="entry name" value="RIESKE"/>
    <property type="match status" value="1"/>
</dbReference>
<sequence length="177" mass="19235">MTEGRSEATREAVPEGRSEATREAVPEGRSEATREAVPEGRSEATREAVPEDKAPRLAQGREHVVATVDEIPSGSHKLVPIGRHGVGVYNVNGTYYAIANYCPHEGGPLCAGRARGLNIVDDTVPGDAVMVRDKEYIFCPWHQWGFELATGTTAVKPEWSIRTYPVRVVGNDVLVQA</sequence>
<dbReference type="InterPro" id="IPR017941">
    <property type="entry name" value="Rieske_2Fe-2S"/>
</dbReference>
<dbReference type="GO" id="GO:0004497">
    <property type="term" value="F:monooxygenase activity"/>
    <property type="evidence" value="ECO:0007669"/>
    <property type="project" value="UniProtKB-ARBA"/>
</dbReference>
<name>A0A448IWX8_MYCAU</name>
<accession>A0A448IWX8</accession>
<evidence type="ECO:0000259" key="6">
    <source>
        <dbReference type="PROSITE" id="PS51296"/>
    </source>
</evidence>
<evidence type="ECO:0000313" key="8">
    <source>
        <dbReference type="Proteomes" id="UP000279306"/>
    </source>
</evidence>
<keyword evidence="3" id="KW-0408">Iron</keyword>
<dbReference type="GO" id="GO:0051537">
    <property type="term" value="F:2 iron, 2 sulfur cluster binding"/>
    <property type="evidence" value="ECO:0007669"/>
    <property type="project" value="UniProtKB-KW"/>
</dbReference>
<dbReference type="STRING" id="1791.GCA_001049355_02059"/>
<reference evidence="7 8" key="1">
    <citation type="submission" date="2018-12" db="EMBL/GenBank/DDBJ databases">
        <authorList>
            <consortium name="Pathogen Informatics"/>
        </authorList>
    </citation>
    <scope>NUCLEOTIDE SEQUENCE [LARGE SCALE GENOMIC DNA]</scope>
    <source>
        <strain evidence="7 8">NCTC10437</strain>
    </source>
</reference>
<dbReference type="InterPro" id="IPR036922">
    <property type="entry name" value="Rieske_2Fe-2S_sf"/>
</dbReference>
<dbReference type="SUPFAM" id="SSF50022">
    <property type="entry name" value="ISP domain"/>
    <property type="match status" value="1"/>
</dbReference>
<dbReference type="GO" id="GO:0046872">
    <property type="term" value="F:metal ion binding"/>
    <property type="evidence" value="ECO:0007669"/>
    <property type="project" value="UniProtKB-KW"/>
</dbReference>
<keyword evidence="4" id="KW-0411">Iron-sulfur</keyword>
<dbReference type="EMBL" id="LR134356">
    <property type="protein sequence ID" value="VEG56905.1"/>
    <property type="molecule type" value="Genomic_DNA"/>
</dbReference>